<reference evidence="1 2" key="1">
    <citation type="submission" date="2019-03" db="EMBL/GenBank/DDBJ databases">
        <title>Genomic Encyclopedia of Type Strains, Phase IV (KMG-IV): sequencing the most valuable type-strain genomes for metagenomic binning, comparative biology and taxonomic classification.</title>
        <authorList>
            <person name="Goeker M."/>
        </authorList>
    </citation>
    <scope>NUCLEOTIDE SEQUENCE [LARGE SCALE GENOMIC DNA]</scope>
    <source>
        <strain evidence="1 2">DSM 14836</strain>
    </source>
</reference>
<gene>
    <name evidence="1" type="ORF">EV195_101308</name>
</gene>
<dbReference type="Proteomes" id="UP000294564">
    <property type="component" value="Unassembled WGS sequence"/>
</dbReference>
<comment type="caution">
    <text evidence="1">The sequence shown here is derived from an EMBL/GenBank/DDBJ whole genome shotgun (WGS) entry which is preliminary data.</text>
</comment>
<evidence type="ECO:0000313" key="1">
    <source>
        <dbReference type="EMBL" id="TCP28148.1"/>
    </source>
</evidence>
<keyword evidence="2" id="KW-1185">Reference proteome</keyword>
<sequence>MIKKCNADVFLDGLDGLNSHDKLVYITNYINDNYIYMKSNFFEVENDLELRHVVSRAFFVSINEIRKKYSLYEYEKIKTINRPILDVKNLFEISPLLINIELWKELVYYELSIISPLEIEYRVNYFMECIENLKRVLSHDEVYDFSNFPEVESFEIKFKEGKIYSFTENGFSFDENAPLISRGVFNVNLNSFSRFLENINIEENQKRIEICNYGSENILVKGLVELFRSMKFDLPDSFYKNQIPSLVNSLLNGDKNSFKNENFSFLKGKKNKSINNRIDLVKYFVFLSHSGYILNNQTETIKIISSFLNSGLDLGFGLRTLQKGVKRNNYYIFSDETEGGKSNRRRNLISTVLHSNKKIHEIYQNSPAHKDLQLHQLKNN</sequence>
<name>A0A4R2P225_9FLAO</name>
<organism evidence="1 2">
    <name type="scientific">Tenacibaculum skagerrakense</name>
    <dbReference type="NCBI Taxonomy" id="186571"/>
    <lineage>
        <taxon>Bacteria</taxon>
        <taxon>Pseudomonadati</taxon>
        <taxon>Bacteroidota</taxon>
        <taxon>Flavobacteriia</taxon>
        <taxon>Flavobacteriales</taxon>
        <taxon>Flavobacteriaceae</taxon>
        <taxon>Tenacibaculum</taxon>
    </lineage>
</organism>
<dbReference type="AlphaFoldDB" id="A0A4R2P225"/>
<accession>A0A4R2P225</accession>
<evidence type="ECO:0000313" key="2">
    <source>
        <dbReference type="Proteomes" id="UP000294564"/>
    </source>
</evidence>
<proteinExistence type="predicted"/>
<protein>
    <submittedName>
        <fullName evidence="1">Uncharacterized protein</fullName>
    </submittedName>
</protein>
<dbReference type="EMBL" id="SLXM01000001">
    <property type="protein sequence ID" value="TCP28148.1"/>
    <property type="molecule type" value="Genomic_DNA"/>
</dbReference>